<keyword evidence="2" id="KW-0813">Transport</keyword>
<name>A0A6A7BDR2_9PLEO</name>
<comment type="subcellular location">
    <subcellularLocation>
        <location evidence="1">Membrane</location>
        <topology evidence="1">Multi-pass membrane protein</topology>
    </subcellularLocation>
</comment>
<dbReference type="PANTHER" id="PTHR43791:SF10">
    <property type="entry name" value="MAJOR FACILITATOR SUPERFAMILY (MFS) PROFILE DOMAIN-CONTAINING PROTEIN"/>
    <property type="match status" value="1"/>
</dbReference>
<dbReference type="InterPro" id="IPR036259">
    <property type="entry name" value="MFS_trans_sf"/>
</dbReference>
<evidence type="ECO:0000256" key="5">
    <source>
        <dbReference type="ARBA" id="ARBA00023136"/>
    </source>
</evidence>
<gene>
    <name evidence="9" type="ORF">T440DRAFT_392089</name>
</gene>
<feature type="transmembrane region" description="Helical" evidence="7">
    <location>
        <begin position="114"/>
        <end position="133"/>
    </location>
</feature>
<feature type="transmembrane region" description="Helical" evidence="7">
    <location>
        <begin position="86"/>
        <end position="102"/>
    </location>
</feature>
<comment type="similarity">
    <text evidence="6">Belongs to the major facilitator superfamily. Allantoate permease family.</text>
</comment>
<accession>A0A6A7BDR2</accession>
<evidence type="ECO:0000256" key="3">
    <source>
        <dbReference type="ARBA" id="ARBA00022692"/>
    </source>
</evidence>
<dbReference type="Proteomes" id="UP000799423">
    <property type="component" value="Unassembled WGS sequence"/>
</dbReference>
<dbReference type="Pfam" id="PF07690">
    <property type="entry name" value="MFS_1"/>
    <property type="match status" value="1"/>
</dbReference>
<feature type="transmembrane region" description="Helical" evidence="7">
    <location>
        <begin position="436"/>
        <end position="457"/>
    </location>
</feature>
<evidence type="ECO:0000256" key="6">
    <source>
        <dbReference type="ARBA" id="ARBA00037968"/>
    </source>
</evidence>
<proteinExistence type="inferred from homology"/>
<keyword evidence="5 7" id="KW-0472">Membrane</keyword>
<evidence type="ECO:0000259" key="8">
    <source>
        <dbReference type="PROSITE" id="PS50850"/>
    </source>
</evidence>
<feature type="transmembrane region" description="Helical" evidence="7">
    <location>
        <begin position="343"/>
        <end position="361"/>
    </location>
</feature>
<feature type="transmembrane region" description="Helical" evidence="7">
    <location>
        <begin position="209"/>
        <end position="229"/>
    </location>
</feature>
<sequence>MDAIYGTKQSAVAATLTPREERVGHDDLDVAENEKELAKRILRKIDWRLVPLMFITYNFNFMDKTILSSASVFGLREDTHLKGQQYSWVSSVFYFGYFFWEYPTTYLIPRLPVAKYLAINTLIWGLVVALTAVCSTYGGLLIARFLLGVAEATITPAFIFITSTWYTRDEIPTRTGYWFAGNSIGGLLASFLAFGIGHIEDTALKPWKYMYIILGALTFLWAIPLALYLPSSIASATFLSPQERAYASTRVHLAGTGLTNDTTWQPSQALECLLDPKTWLIFAISLLTQIPNSGTQNFGNIVLKSFGFTSLESTLLVIPASLISAATIAGTGYLAGRFESLHCILIICVVLPAILGCTLIYTRPHTSHGLQLLGYFLLSTGPAAIPLLLSLVGTNYKGVTKKMSMTALLFIAYCAGNIAGPQLFREEDAPRYKGAFCAILVCYCVVGGLAVVLRVYLQWVNGRREREEGEQGDARVRGVRLGEEEDVTDWKTFGFRYRL</sequence>
<keyword evidence="4 7" id="KW-1133">Transmembrane helix</keyword>
<keyword evidence="3 7" id="KW-0812">Transmembrane</keyword>
<dbReference type="PROSITE" id="PS50850">
    <property type="entry name" value="MFS"/>
    <property type="match status" value="1"/>
</dbReference>
<keyword evidence="10" id="KW-1185">Reference proteome</keyword>
<evidence type="ECO:0000256" key="2">
    <source>
        <dbReference type="ARBA" id="ARBA00022448"/>
    </source>
</evidence>
<dbReference type="SUPFAM" id="SSF103473">
    <property type="entry name" value="MFS general substrate transporter"/>
    <property type="match status" value="1"/>
</dbReference>
<evidence type="ECO:0000256" key="4">
    <source>
        <dbReference type="ARBA" id="ARBA00022989"/>
    </source>
</evidence>
<evidence type="ECO:0000256" key="1">
    <source>
        <dbReference type="ARBA" id="ARBA00004141"/>
    </source>
</evidence>
<dbReference type="InterPro" id="IPR011701">
    <property type="entry name" value="MFS"/>
</dbReference>
<evidence type="ECO:0000313" key="9">
    <source>
        <dbReference type="EMBL" id="KAF2852605.1"/>
    </source>
</evidence>
<feature type="transmembrane region" description="Helical" evidence="7">
    <location>
        <begin position="145"/>
        <end position="166"/>
    </location>
</feature>
<dbReference type="FunFam" id="1.20.1250.20:FF:000064">
    <property type="entry name" value="MFS allantoate transporter"/>
    <property type="match status" value="1"/>
</dbReference>
<feature type="transmembrane region" description="Helical" evidence="7">
    <location>
        <begin position="373"/>
        <end position="393"/>
    </location>
</feature>
<reference evidence="9" key="1">
    <citation type="submission" date="2020-01" db="EMBL/GenBank/DDBJ databases">
        <authorList>
            <consortium name="DOE Joint Genome Institute"/>
            <person name="Haridas S."/>
            <person name="Albert R."/>
            <person name="Binder M."/>
            <person name="Bloem J."/>
            <person name="Labutti K."/>
            <person name="Salamov A."/>
            <person name="Andreopoulos B."/>
            <person name="Baker S.E."/>
            <person name="Barry K."/>
            <person name="Bills G."/>
            <person name="Bluhm B.H."/>
            <person name="Cannon C."/>
            <person name="Castanera R."/>
            <person name="Culley D.E."/>
            <person name="Daum C."/>
            <person name="Ezra D."/>
            <person name="Gonzalez J.B."/>
            <person name="Henrissat B."/>
            <person name="Kuo A."/>
            <person name="Liang C."/>
            <person name="Lipzen A."/>
            <person name="Lutzoni F."/>
            <person name="Magnuson J."/>
            <person name="Mondo S."/>
            <person name="Nolan M."/>
            <person name="Ohm R."/>
            <person name="Pangilinan J."/>
            <person name="Park H.-J."/>
            <person name="Ramirez L."/>
            <person name="Alfaro M."/>
            <person name="Sun H."/>
            <person name="Tritt A."/>
            <person name="Yoshinaga Y."/>
            <person name="Zwiers L.-H."/>
            <person name="Turgeon B.G."/>
            <person name="Goodwin S.B."/>
            <person name="Spatafora J.W."/>
            <person name="Crous P.W."/>
            <person name="Grigoriev I.V."/>
        </authorList>
    </citation>
    <scope>NUCLEOTIDE SEQUENCE</scope>
    <source>
        <strain evidence="9">IPT5</strain>
    </source>
</reference>
<feature type="transmembrane region" description="Helical" evidence="7">
    <location>
        <begin position="315"/>
        <end position="336"/>
    </location>
</feature>
<dbReference type="GO" id="GO:0022857">
    <property type="term" value="F:transmembrane transporter activity"/>
    <property type="evidence" value="ECO:0007669"/>
    <property type="project" value="InterPro"/>
</dbReference>
<organism evidence="9 10">
    <name type="scientific">Plenodomus tracheiphilus IPT5</name>
    <dbReference type="NCBI Taxonomy" id="1408161"/>
    <lineage>
        <taxon>Eukaryota</taxon>
        <taxon>Fungi</taxon>
        <taxon>Dikarya</taxon>
        <taxon>Ascomycota</taxon>
        <taxon>Pezizomycotina</taxon>
        <taxon>Dothideomycetes</taxon>
        <taxon>Pleosporomycetidae</taxon>
        <taxon>Pleosporales</taxon>
        <taxon>Pleosporineae</taxon>
        <taxon>Leptosphaeriaceae</taxon>
        <taxon>Plenodomus</taxon>
    </lineage>
</organism>
<dbReference type="InterPro" id="IPR020846">
    <property type="entry name" value="MFS_dom"/>
</dbReference>
<dbReference type="Gene3D" id="1.20.1250.20">
    <property type="entry name" value="MFS general substrate transporter like domains"/>
    <property type="match status" value="2"/>
</dbReference>
<feature type="transmembrane region" description="Helical" evidence="7">
    <location>
        <begin position="405"/>
        <end position="424"/>
    </location>
</feature>
<dbReference type="GO" id="GO:0016020">
    <property type="term" value="C:membrane"/>
    <property type="evidence" value="ECO:0007669"/>
    <property type="project" value="UniProtKB-SubCell"/>
</dbReference>
<dbReference type="EMBL" id="MU006298">
    <property type="protein sequence ID" value="KAF2852605.1"/>
    <property type="molecule type" value="Genomic_DNA"/>
</dbReference>
<feature type="domain" description="Major facilitator superfamily (MFS) profile" evidence="8">
    <location>
        <begin position="49"/>
        <end position="465"/>
    </location>
</feature>
<dbReference type="AlphaFoldDB" id="A0A6A7BDR2"/>
<evidence type="ECO:0000256" key="7">
    <source>
        <dbReference type="SAM" id="Phobius"/>
    </source>
</evidence>
<protein>
    <submittedName>
        <fullName evidence="9">MFS general substrate transporter</fullName>
    </submittedName>
</protein>
<dbReference type="PANTHER" id="PTHR43791">
    <property type="entry name" value="PERMEASE-RELATED"/>
    <property type="match status" value="1"/>
</dbReference>
<feature type="transmembrane region" description="Helical" evidence="7">
    <location>
        <begin position="178"/>
        <end position="197"/>
    </location>
</feature>
<dbReference type="OrthoDB" id="6730379at2759"/>
<evidence type="ECO:0000313" key="10">
    <source>
        <dbReference type="Proteomes" id="UP000799423"/>
    </source>
</evidence>